<feature type="compositionally biased region" description="Low complexity" evidence="1">
    <location>
        <begin position="369"/>
        <end position="392"/>
    </location>
</feature>
<keyword evidence="3" id="KW-1185">Reference proteome</keyword>
<gene>
    <name evidence="2" type="ORF">HGRIS_000473</name>
</gene>
<evidence type="ECO:0000313" key="3">
    <source>
        <dbReference type="Proteomes" id="UP001556367"/>
    </source>
</evidence>
<dbReference type="EMBL" id="JASNQZ010000004">
    <property type="protein sequence ID" value="KAL0958328.1"/>
    <property type="molecule type" value="Genomic_DNA"/>
</dbReference>
<reference evidence="3" key="1">
    <citation type="submission" date="2024-06" db="EMBL/GenBank/DDBJ databases">
        <title>Multi-omics analyses provide insights into the biosynthesis of the anticancer antibiotic pleurotin in Hohenbuehelia grisea.</title>
        <authorList>
            <person name="Weaver J.A."/>
            <person name="Alberti F."/>
        </authorList>
    </citation>
    <scope>NUCLEOTIDE SEQUENCE [LARGE SCALE GENOMIC DNA]</scope>
    <source>
        <strain evidence="3">T-177</strain>
    </source>
</reference>
<organism evidence="2 3">
    <name type="scientific">Hohenbuehelia grisea</name>
    <dbReference type="NCBI Taxonomy" id="104357"/>
    <lineage>
        <taxon>Eukaryota</taxon>
        <taxon>Fungi</taxon>
        <taxon>Dikarya</taxon>
        <taxon>Basidiomycota</taxon>
        <taxon>Agaricomycotina</taxon>
        <taxon>Agaricomycetes</taxon>
        <taxon>Agaricomycetidae</taxon>
        <taxon>Agaricales</taxon>
        <taxon>Pleurotineae</taxon>
        <taxon>Pleurotaceae</taxon>
        <taxon>Hohenbuehelia</taxon>
    </lineage>
</organism>
<proteinExistence type="predicted"/>
<comment type="caution">
    <text evidence="2">The sequence shown here is derived from an EMBL/GenBank/DDBJ whole genome shotgun (WGS) entry which is preliminary data.</text>
</comment>
<dbReference type="Proteomes" id="UP001556367">
    <property type="component" value="Unassembled WGS sequence"/>
</dbReference>
<name>A0ABR3JSR9_9AGAR</name>
<feature type="region of interest" description="Disordered" evidence="1">
    <location>
        <begin position="332"/>
        <end position="428"/>
    </location>
</feature>
<protein>
    <submittedName>
        <fullName evidence="2">Uncharacterized protein</fullName>
    </submittedName>
</protein>
<feature type="region of interest" description="Disordered" evidence="1">
    <location>
        <begin position="71"/>
        <end position="118"/>
    </location>
</feature>
<sequence>MNDEADHRSSIEPSLTGVQYLDDDEPDGLLPYSARSSPVLPPIAVLHISSTPSSVSLNRLDTDSVSEVKSTHRHVAVPPTTSIGSDDASGPALGLEGQVDSNEDEEIDQLLPSSPPPLLIATPSILVSERTALNEPDPGAPDVETGQRTEVTNATFKVPSTCDVCRSFPPSNGRAPCDFAITRLRQTGRRCSHCAGQRRTCNNRGLKELWHGHPIRKDKQCSIAVPTSWVYPLADELEWWRSSIAEHKSGERAPGPLLHYFELEAESYPCSPRSPSLMPSPMPQSDSEINTTTATDTFGFNREISTAFDADDSTVAYSLPLTPLYTRKTPLAPAHLSGRHSSKENTPPHAKKRKQGGIIENLPLQRYQSIRIPSPSPSPASRESLYRSRLSSPATKRYSIESSSVEPNPALLPQDMQRSAPPCDVTSPSRGRSAFSFLSDAPDSITSILSDARVPDASQSSVVELYFQANLLHFHALNALRNLCDLQSARNRLSELPSDPRSLFPRFTEHFAAKCHPITSTPGGSSNFPPSLQNHLFEALLAKLDCGSMTGMEGAVEYLHATIDSNDRIIMVPPPPLALENPPVDVALQGHIAYHTASTLRHLDEMQSARRRLQLLRESGHTLLESLARVSRLTENE</sequence>
<feature type="compositionally biased region" description="Basic and acidic residues" evidence="1">
    <location>
        <begin position="1"/>
        <end position="10"/>
    </location>
</feature>
<evidence type="ECO:0000256" key="1">
    <source>
        <dbReference type="SAM" id="MobiDB-lite"/>
    </source>
</evidence>
<evidence type="ECO:0000313" key="2">
    <source>
        <dbReference type="EMBL" id="KAL0958328.1"/>
    </source>
</evidence>
<feature type="region of interest" description="Disordered" evidence="1">
    <location>
        <begin position="1"/>
        <end position="36"/>
    </location>
</feature>
<accession>A0ABR3JSR9</accession>